<evidence type="ECO:0000256" key="3">
    <source>
        <dbReference type="ARBA" id="ARBA00023002"/>
    </source>
</evidence>
<dbReference type="PANTHER" id="PTHR23023">
    <property type="entry name" value="DIMETHYLANILINE MONOOXYGENASE"/>
    <property type="match status" value="1"/>
</dbReference>
<dbReference type="SUPFAM" id="SSF51905">
    <property type="entry name" value="FAD/NAD(P)-binding domain"/>
    <property type="match status" value="2"/>
</dbReference>
<dbReference type="Proteomes" id="UP000018001">
    <property type="component" value="Unassembled WGS sequence"/>
</dbReference>
<dbReference type="InParanoid" id="V5FNF9"/>
<dbReference type="HOGENOM" id="CLU_019225_1_0_1"/>
<protein>
    <recommendedName>
        <fullName evidence="6">FAD/NAD(P)-binding domain-containing protein</fullName>
    </recommendedName>
</protein>
<keyword evidence="3" id="KW-0560">Oxidoreductase</keyword>
<dbReference type="InterPro" id="IPR050346">
    <property type="entry name" value="FMO-like"/>
</dbReference>
<dbReference type="GO" id="GO:0016491">
    <property type="term" value="F:oxidoreductase activity"/>
    <property type="evidence" value="ECO:0007669"/>
    <property type="project" value="UniProtKB-KW"/>
</dbReference>
<dbReference type="InterPro" id="IPR036188">
    <property type="entry name" value="FAD/NAD-bd_sf"/>
</dbReference>
<evidence type="ECO:0000313" key="5">
    <source>
        <dbReference type="Proteomes" id="UP000018001"/>
    </source>
</evidence>
<evidence type="ECO:0000256" key="2">
    <source>
        <dbReference type="ARBA" id="ARBA00022827"/>
    </source>
</evidence>
<comment type="caution">
    <text evidence="4">The sequence shown here is derived from an EMBL/GenBank/DDBJ whole genome shotgun (WGS) entry which is preliminary data.</text>
</comment>
<organism evidence="4 5">
    <name type="scientific">Byssochlamys spectabilis (strain No. 5 / NBRC 109023)</name>
    <name type="common">Paecilomyces variotii</name>
    <dbReference type="NCBI Taxonomy" id="1356009"/>
    <lineage>
        <taxon>Eukaryota</taxon>
        <taxon>Fungi</taxon>
        <taxon>Dikarya</taxon>
        <taxon>Ascomycota</taxon>
        <taxon>Pezizomycotina</taxon>
        <taxon>Eurotiomycetes</taxon>
        <taxon>Eurotiomycetidae</taxon>
        <taxon>Eurotiales</taxon>
        <taxon>Thermoascaceae</taxon>
        <taxon>Paecilomyces</taxon>
    </lineage>
</organism>
<gene>
    <name evidence="4" type="ORF">PVAR5_2068</name>
</gene>
<keyword evidence="5" id="KW-1185">Reference proteome</keyword>
<dbReference type="OrthoDB" id="2915840at2759"/>
<dbReference type="AlphaFoldDB" id="V5FNF9"/>
<reference evidence="5" key="1">
    <citation type="journal article" date="2014" name="Genome Announc.">
        <title>Draft genome sequence of the formaldehyde-resistant fungus Byssochlamys spectabilis No. 5 (anamorph Paecilomyces variotii No. 5) (NBRC109023).</title>
        <authorList>
            <person name="Oka T."/>
            <person name="Ekino K."/>
            <person name="Fukuda K."/>
            <person name="Nomura Y."/>
        </authorList>
    </citation>
    <scope>NUCLEOTIDE SEQUENCE [LARGE SCALE GENOMIC DNA]</scope>
    <source>
        <strain evidence="5">No. 5 / NBRC 109023</strain>
    </source>
</reference>
<name>V5FNF9_BYSSN</name>
<evidence type="ECO:0008006" key="6">
    <source>
        <dbReference type="Google" id="ProtNLM"/>
    </source>
</evidence>
<keyword evidence="2" id="KW-0274">FAD</keyword>
<keyword evidence="1" id="KW-0285">Flavoprotein</keyword>
<proteinExistence type="predicted"/>
<evidence type="ECO:0000313" key="4">
    <source>
        <dbReference type="EMBL" id="GAD93458.1"/>
    </source>
</evidence>
<dbReference type="EMBL" id="BAUL01000057">
    <property type="protein sequence ID" value="GAD93458.1"/>
    <property type="molecule type" value="Genomic_DNA"/>
</dbReference>
<dbReference type="eggNOG" id="KOG1399">
    <property type="taxonomic scope" value="Eukaryota"/>
</dbReference>
<accession>V5FNF9</accession>
<sequence length="727" mass="80810">MPRVVIVGAGLYGLIAAKTYLQVTDPRYLNSDQQYRTAEEVPESFQRPIDSQSPQDGTDLLLLESGSSLGGTWAEERLYPNLLSQNSEGLYEFSDMSLSDAMKGFEDEGLAYQDSPVEDRFIPGWKLSRYLTVWSRKWHLTQYMRFNWQVKRIIRLPTKEWKLEIVVHPDQPSQTRSIIILCDKLILSPGLTSVPNILNFSPASGHPPASAEYVIHAKEVGQWCRDNLGYEPIPRQNAHSDEKSPLNSITKPSRVPRRVAIYGGAKSSFDLVHLFATLHLKDPSFHLKGLNATDHLEPVQVHWIIRDGGSGPAWMSPPRSNMPNGQSIASDKVASTRFVGVLSPCTPLVPKRLTLSRSSNFLGWKLKVEGSWLARLLHGNPIGRYFVRRFWKALDKSWGDFAGYENAQDGGKMGRLRPTNSIIYCGAPLGIANQRGFWDAVRAPNVHIHRSAIESVSGDASSHDGVIITLADGTNIPQTDLLIQATGWKPSVPIEFTPPSLVLQLGLSCPVPRNILTNTKEKDGYQDDKVDQGIKDLLKYWESIDSISASRIRRAFGPNSGPPKDVVHNTTAPTDDFEFTPYRLFRRMVAPELVKEGDRSFVALGFVLTATTAVVAEVQALWAAAFLTGGLDNTNILGSTNGNHGALSIDRMSRDDIDRDVSEDVVWGGLTGVGPGVDTLHYNDMLLRDLDICPYRMGGGFMNELTSVYTPKSYRGIVEEWKAKRRS</sequence>
<evidence type="ECO:0000256" key="1">
    <source>
        <dbReference type="ARBA" id="ARBA00022630"/>
    </source>
</evidence>
<dbReference type="Gene3D" id="3.50.50.60">
    <property type="entry name" value="FAD/NAD(P)-binding domain"/>
    <property type="match status" value="1"/>
</dbReference>